<dbReference type="EMBL" id="AEVT01000101">
    <property type="protein sequence ID" value="EGA68556.1"/>
    <property type="molecule type" value="Genomic_DNA"/>
</dbReference>
<sequence length="348" mass="37440">MKPLCKLSSIIAFVACVSSYGSLAATSIVGSIKGDTVHWDDAKVERGYVLSQGYEPMGNLPYSKEWVAGIATIPTSVTLTNEGGDSAIVSLSAAGGALHYSHASQSSANHSQNSTLCDAEQLSASNYTVVSKAAQRCYGSKKVILAEAKQPFNYIQPMVKFTNLIADFKSKPAGIYTGTMTVLYSYGFKNGAGAFTYRDIPVTQNIIISHMPAFIDSVDVNNSTLVLDPEIDASGNLYSNNDVKVTVNGVMGKSLQLYVPDRSYELIDSASKAQPIPLDIVCTSGCNNTPLVSDGFVTNKSINIDTSSSRGNSSYDFNLEFSYLINNSSIEEGTFRNDFYFIVELPVQ</sequence>
<evidence type="ECO:0008006" key="4">
    <source>
        <dbReference type="Google" id="ProtNLM"/>
    </source>
</evidence>
<organism evidence="2 3">
    <name type="scientific">Vibrio sinaloensis DSM 21326</name>
    <dbReference type="NCBI Taxonomy" id="945550"/>
    <lineage>
        <taxon>Bacteria</taxon>
        <taxon>Pseudomonadati</taxon>
        <taxon>Pseudomonadota</taxon>
        <taxon>Gammaproteobacteria</taxon>
        <taxon>Vibrionales</taxon>
        <taxon>Vibrionaceae</taxon>
        <taxon>Vibrio</taxon>
        <taxon>Vibrio oreintalis group</taxon>
    </lineage>
</organism>
<feature type="chain" id="PRO_5003224896" description="Fimbrial protein" evidence="1">
    <location>
        <begin position="25"/>
        <end position="348"/>
    </location>
</feature>
<evidence type="ECO:0000313" key="3">
    <source>
        <dbReference type="Proteomes" id="UP000006228"/>
    </source>
</evidence>
<dbReference type="OrthoDB" id="6266347at2"/>
<dbReference type="RefSeq" id="WP_008080302.1">
    <property type="nucleotide sequence ID" value="NZ_AEVT01000101.1"/>
</dbReference>
<evidence type="ECO:0000313" key="2">
    <source>
        <dbReference type="EMBL" id="EGA68556.1"/>
    </source>
</evidence>
<name>E8MBP9_PHOS4</name>
<proteinExistence type="predicted"/>
<dbReference type="GeneID" id="95570972"/>
<feature type="signal peptide" evidence="1">
    <location>
        <begin position="1"/>
        <end position="24"/>
    </location>
</feature>
<reference evidence="2 3" key="1">
    <citation type="journal article" date="2012" name="Int. J. Syst. Evol. Microbiol.">
        <title>Vibrio caribbeanicus sp. nov., isolated from the marine sponge Scleritoderma cyanea.</title>
        <authorList>
            <person name="Hoffmann M."/>
            <person name="Monday S.R."/>
            <person name="Allard M.W."/>
            <person name="Strain E.A."/>
            <person name="Whittaker P."/>
            <person name="Naum M."/>
            <person name="McCarthy P.J."/>
            <person name="Lopez J.V."/>
            <person name="Fischer M."/>
            <person name="Brown E.W."/>
        </authorList>
    </citation>
    <scope>NUCLEOTIDE SEQUENCE [LARGE SCALE GENOMIC DNA]</scope>
    <source>
        <strain evidence="3">DSMZ 21326</strain>
    </source>
</reference>
<comment type="caution">
    <text evidence="2">The sequence shown here is derived from an EMBL/GenBank/DDBJ whole genome shotgun (WGS) entry which is preliminary data.</text>
</comment>
<dbReference type="eggNOG" id="ENOG503412Z">
    <property type="taxonomic scope" value="Bacteria"/>
</dbReference>
<evidence type="ECO:0000256" key="1">
    <source>
        <dbReference type="SAM" id="SignalP"/>
    </source>
</evidence>
<protein>
    <recommendedName>
        <fullName evidence="4">Fimbrial protein</fullName>
    </recommendedName>
</protein>
<dbReference type="Proteomes" id="UP000006228">
    <property type="component" value="Unassembled WGS sequence"/>
</dbReference>
<dbReference type="AlphaFoldDB" id="E8MBP9"/>
<keyword evidence="1" id="KW-0732">Signal</keyword>
<accession>E8MBP9</accession>
<gene>
    <name evidence="2" type="ORF">VISI1226_05925</name>
</gene>